<reference evidence="1 2" key="1">
    <citation type="submission" date="2024-06" db="EMBL/GenBank/DDBJ databases">
        <title>Novosphingobium rhizovicinus M1R2S20.</title>
        <authorList>
            <person name="Sun J.-Q."/>
        </authorList>
    </citation>
    <scope>NUCLEOTIDE SEQUENCE [LARGE SCALE GENOMIC DNA]</scope>
    <source>
        <strain evidence="1 2">M1R2S20</strain>
    </source>
</reference>
<protein>
    <submittedName>
        <fullName evidence="1">Uncharacterized protein</fullName>
    </submittedName>
</protein>
<comment type="caution">
    <text evidence="1">The sequence shown here is derived from an EMBL/GenBank/DDBJ whole genome shotgun (WGS) entry which is preliminary data.</text>
</comment>
<name>A0ABV3RCV4_9SPHN</name>
<evidence type="ECO:0000313" key="2">
    <source>
        <dbReference type="Proteomes" id="UP001556118"/>
    </source>
</evidence>
<dbReference type="Proteomes" id="UP001556118">
    <property type="component" value="Unassembled WGS sequence"/>
</dbReference>
<keyword evidence="2" id="KW-1185">Reference proteome</keyword>
<accession>A0ABV3RCV4</accession>
<organism evidence="1 2">
    <name type="scientific">Novosphingobium rhizovicinum</name>
    <dbReference type="NCBI Taxonomy" id="3228928"/>
    <lineage>
        <taxon>Bacteria</taxon>
        <taxon>Pseudomonadati</taxon>
        <taxon>Pseudomonadota</taxon>
        <taxon>Alphaproteobacteria</taxon>
        <taxon>Sphingomonadales</taxon>
        <taxon>Sphingomonadaceae</taxon>
        <taxon>Novosphingobium</taxon>
    </lineage>
</organism>
<gene>
    <name evidence="1" type="ORF">ABUH87_10945</name>
</gene>
<dbReference type="RefSeq" id="WP_367773483.1">
    <property type="nucleotide sequence ID" value="NZ_JBFNXR010000039.1"/>
</dbReference>
<sequence>MILVAHVPSVAGLEGNGSHVRCIVLSRRVGTNDLEGDCHRLCSDKGYAEARAAWRERLAEESGA</sequence>
<proteinExistence type="predicted"/>
<evidence type="ECO:0000313" key="1">
    <source>
        <dbReference type="EMBL" id="MEW9855672.1"/>
    </source>
</evidence>
<dbReference type="EMBL" id="JBFNXR010000039">
    <property type="protein sequence ID" value="MEW9855672.1"/>
    <property type="molecule type" value="Genomic_DNA"/>
</dbReference>